<dbReference type="AlphaFoldDB" id="A0A0G1VR93"/>
<dbReference type="SUPFAM" id="SSF52540">
    <property type="entry name" value="P-loop containing nucleoside triphosphate hydrolases"/>
    <property type="match status" value="1"/>
</dbReference>
<reference evidence="1 2" key="1">
    <citation type="journal article" date="2015" name="Nature">
        <title>rRNA introns, odd ribosomes, and small enigmatic genomes across a large radiation of phyla.</title>
        <authorList>
            <person name="Brown C.T."/>
            <person name="Hug L.A."/>
            <person name="Thomas B.C."/>
            <person name="Sharon I."/>
            <person name="Castelle C.J."/>
            <person name="Singh A."/>
            <person name="Wilkins M.J."/>
            <person name="Williams K.H."/>
            <person name="Banfield J.F."/>
        </authorList>
    </citation>
    <scope>NUCLEOTIDE SEQUENCE [LARGE SCALE GENOMIC DNA]</scope>
</reference>
<dbReference type="PANTHER" id="PTHR11669">
    <property type="entry name" value="REPLICATION FACTOR C / DNA POLYMERASE III GAMMA-TAU SUBUNIT"/>
    <property type="match status" value="1"/>
</dbReference>
<dbReference type="GO" id="GO:0006261">
    <property type="term" value="P:DNA-templated DNA replication"/>
    <property type="evidence" value="ECO:0007669"/>
    <property type="project" value="TreeGrafter"/>
</dbReference>
<dbReference type="InterPro" id="IPR027417">
    <property type="entry name" value="P-loop_NTPase"/>
</dbReference>
<dbReference type="EMBL" id="LCOQ01000012">
    <property type="protein sequence ID" value="KKU80683.1"/>
    <property type="molecule type" value="Genomic_DNA"/>
</dbReference>
<gene>
    <name evidence="1" type="ORF">UY08_C0012G0002</name>
</gene>
<sequence length="206" mass="23378">MHAFLLTGQTSQKRREWITHKLDEWKINQFDKRELTPSESSIGIDHVRQFQRSLITGPSAAIIWQTELLTPQAQNALLKTLEEPPHHTRIILETESVDVLLPTIISRCTVINLGTSTTSSLDQQQNWLKEWKKLASCSIGKQLQSINTIVTTRVDAQHWVLCGIETLHQDIIINASPEVIRRLLRAKTQLAANVTHKLVIDLCILG</sequence>
<comment type="caution">
    <text evidence="1">The sequence shown here is derived from an EMBL/GenBank/DDBJ whole genome shotgun (WGS) entry which is preliminary data.</text>
</comment>
<accession>A0A0G1VR93</accession>
<name>A0A0G1VR93_9BACT</name>
<proteinExistence type="predicted"/>
<dbReference type="Pfam" id="PF13177">
    <property type="entry name" value="DNA_pol3_delta2"/>
    <property type="match status" value="1"/>
</dbReference>
<dbReference type="PATRIC" id="fig|1618438.3.peg.266"/>
<protein>
    <submittedName>
        <fullName evidence="1">Polymerase III, delta prime subunit protein</fullName>
    </submittedName>
</protein>
<dbReference type="PANTHER" id="PTHR11669:SF8">
    <property type="entry name" value="DNA POLYMERASE III SUBUNIT DELTA"/>
    <property type="match status" value="1"/>
</dbReference>
<dbReference type="InterPro" id="IPR050238">
    <property type="entry name" value="DNA_Rep/Repair_Clamp_Loader"/>
</dbReference>
<dbReference type="Gene3D" id="3.40.50.300">
    <property type="entry name" value="P-loop containing nucleotide triphosphate hydrolases"/>
    <property type="match status" value="1"/>
</dbReference>
<evidence type="ECO:0000313" key="2">
    <source>
        <dbReference type="Proteomes" id="UP000034212"/>
    </source>
</evidence>
<evidence type="ECO:0000313" key="1">
    <source>
        <dbReference type="EMBL" id="KKU80683.1"/>
    </source>
</evidence>
<organism evidence="1 2">
    <name type="scientific">Candidatus Gottesmanbacteria bacterium GW2011_GWA1_47_8</name>
    <dbReference type="NCBI Taxonomy" id="1618438"/>
    <lineage>
        <taxon>Bacteria</taxon>
        <taxon>Candidatus Gottesmaniibacteriota</taxon>
    </lineage>
</organism>
<dbReference type="Proteomes" id="UP000034212">
    <property type="component" value="Unassembled WGS sequence"/>
</dbReference>